<proteinExistence type="predicted"/>
<evidence type="ECO:0008006" key="4">
    <source>
        <dbReference type="Google" id="ProtNLM"/>
    </source>
</evidence>
<feature type="signal peptide" evidence="1">
    <location>
        <begin position="1"/>
        <end position="20"/>
    </location>
</feature>
<keyword evidence="3" id="KW-1185">Reference proteome</keyword>
<sequence length="266" mass="29150">MRRGLYKTLWLLSYLLATSCREHGYHLAKTGIRGNDVLVSQETSSKIFCAGICNQDTNCCGFNWITQSEGKLCQTLYNLINVTTDSDCNLYSSIEFDNFWSKSMGFACPLECFTSNPLPATAQWVHECNPIGQSVILGIGGSTSQNMDQLLCADLGSLATLGTALDVNGNTDCSVAMNGPAVAVAVWSNNAFYISPSQVAFKCRLFISGLQIDPNRCTLPQYQLQDISHFGVQNPNLKSFLCPIDMVAVSFYLTAGKFTLKCCLIY</sequence>
<evidence type="ECO:0000313" key="3">
    <source>
        <dbReference type="Proteomes" id="UP001381693"/>
    </source>
</evidence>
<comment type="caution">
    <text evidence="2">The sequence shown here is derived from an EMBL/GenBank/DDBJ whole genome shotgun (WGS) entry which is preliminary data.</text>
</comment>
<evidence type="ECO:0000313" key="2">
    <source>
        <dbReference type="EMBL" id="KAK7024316.1"/>
    </source>
</evidence>
<dbReference type="PROSITE" id="PS51257">
    <property type="entry name" value="PROKAR_LIPOPROTEIN"/>
    <property type="match status" value="1"/>
</dbReference>
<gene>
    <name evidence="2" type="ORF">SK128_008920</name>
</gene>
<keyword evidence="1" id="KW-0732">Signal</keyword>
<organism evidence="2 3">
    <name type="scientific">Halocaridina rubra</name>
    <name type="common">Hawaiian red shrimp</name>
    <dbReference type="NCBI Taxonomy" id="373956"/>
    <lineage>
        <taxon>Eukaryota</taxon>
        <taxon>Metazoa</taxon>
        <taxon>Ecdysozoa</taxon>
        <taxon>Arthropoda</taxon>
        <taxon>Crustacea</taxon>
        <taxon>Multicrustacea</taxon>
        <taxon>Malacostraca</taxon>
        <taxon>Eumalacostraca</taxon>
        <taxon>Eucarida</taxon>
        <taxon>Decapoda</taxon>
        <taxon>Pleocyemata</taxon>
        <taxon>Caridea</taxon>
        <taxon>Atyoidea</taxon>
        <taxon>Atyidae</taxon>
        <taxon>Halocaridina</taxon>
    </lineage>
</organism>
<protein>
    <recommendedName>
        <fullName evidence="4">Apple domain-containing protein</fullName>
    </recommendedName>
</protein>
<accession>A0AAN8ZTN1</accession>
<evidence type="ECO:0000256" key="1">
    <source>
        <dbReference type="SAM" id="SignalP"/>
    </source>
</evidence>
<feature type="chain" id="PRO_5042932733" description="Apple domain-containing protein" evidence="1">
    <location>
        <begin position="21"/>
        <end position="266"/>
    </location>
</feature>
<dbReference type="Proteomes" id="UP001381693">
    <property type="component" value="Unassembled WGS sequence"/>
</dbReference>
<reference evidence="2 3" key="1">
    <citation type="submission" date="2023-11" db="EMBL/GenBank/DDBJ databases">
        <title>Halocaridina rubra genome assembly.</title>
        <authorList>
            <person name="Smith C."/>
        </authorList>
    </citation>
    <scope>NUCLEOTIDE SEQUENCE [LARGE SCALE GENOMIC DNA]</scope>
    <source>
        <strain evidence="2">EP-1</strain>
        <tissue evidence="2">Whole</tissue>
    </source>
</reference>
<dbReference type="EMBL" id="JAXCGZ010022779">
    <property type="protein sequence ID" value="KAK7024316.1"/>
    <property type="molecule type" value="Genomic_DNA"/>
</dbReference>
<dbReference type="AlphaFoldDB" id="A0AAN8ZTN1"/>
<name>A0AAN8ZTN1_HALRR</name>